<dbReference type="Pfam" id="PF24764">
    <property type="entry name" value="rva_4"/>
    <property type="match status" value="1"/>
</dbReference>
<dbReference type="AlphaFoldDB" id="A0AAD4EHL7"/>
<dbReference type="GeneID" id="64668690"/>
<evidence type="ECO:0000313" key="3">
    <source>
        <dbReference type="Proteomes" id="UP001195769"/>
    </source>
</evidence>
<gene>
    <name evidence="2" type="ORF">F5891DRAFT_942117</name>
</gene>
<dbReference type="PANTHER" id="PTHR46791:SF5">
    <property type="entry name" value="CLR5 DOMAIN-CONTAINING PROTEIN-RELATED"/>
    <property type="match status" value="1"/>
</dbReference>
<evidence type="ECO:0000313" key="2">
    <source>
        <dbReference type="EMBL" id="KAG1906384.1"/>
    </source>
</evidence>
<proteinExistence type="predicted"/>
<feature type="non-terminal residue" evidence="2">
    <location>
        <position position="1"/>
    </location>
</feature>
<organism evidence="2 3">
    <name type="scientific">Suillus fuscotomentosus</name>
    <dbReference type="NCBI Taxonomy" id="1912939"/>
    <lineage>
        <taxon>Eukaryota</taxon>
        <taxon>Fungi</taxon>
        <taxon>Dikarya</taxon>
        <taxon>Basidiomycota</taxon>
        <taxon>Agaricomycotina</taxon>
        <taxon>Agaricomycetes</taxon>
        <taxon>Agaricomycetidae</taxon>
        <taxon>Boletales</taxon>
        <taxon>Suillineae</taxon>
        <taxon>Suillaceae</taxon>
        <taxon>Suillus</taxon>
    </lineage>
</organism>
<feature type="domain" description="Integrase core" evidence="1">
    <location>
        <begin position="50"/>
        <end position="95"/>
    </location>
</feature>
<dbReference type="EMBL" id="JABBWK010000005">
    <property type="protein sequence ID" value="KAG1906384.1"/>
    <property type="molecule type" value="Genomic_DNA"/>
</dbReference>
<evidence type="ECO:0000259" key="1">
    <source>
        <dbReference type="Pfam" id="PF24764"/>
    </source>
</evidence>
<protein>
    <recommendedName>
        <fullName evidence="1">Integrase core domain-containing protein</fullName>
    </recommendedName>
</protein>
<reference evidence="2" key="1">
    <citation type="journal article" date="2020" name="New Phytol.">
        <title>Comparative genomics reveals dynamic genome evolution in host specialist ectomycorrhizal fungi.</title>
        <authorList>
            <person name="Lofgren L.A."/>
            <person name="Nguyen N.H."/>
            <person name="Vilgalys R."/>
            <person name="Ruytinx J."/>
            <person name="Liao H.L."/>
            <person name="Branco S."/>
            <person name="Kuo A."/>
            <person name="LaButti K."/>
            <person name="Lipzen A."/>
            <person name="Andreopoulos W."/>
            <person name="Pangilinan J."/>
            <person name="Riley R."/>
            <person name="Hundley H."/>
            <person name="Na H."/>
            <person name="Barry K."/>
            <person name="Grigoriev I.V."/>
            <person name="Stajich J.E."/>
            <person name="Kennedy P.G."/>
        </authorList>
    </citation>
    <scope>NUCLEOTIDE SEQUENCE</scope>
    <source>
        <strain evidence="2">FC203</strain>
    </source>
</reference>
<dbReference type="PANTHER" id="PTHR46791">
    <property type="entry name" value="EXPRESSED PROTEIN"/>
    <property type="match status" value="1"/>
</dbReference>
<dbReference type="InterPro" id="IPR058913">
    <property type="entry name" value="Integrase_dom_put"/>
</dbReference>
<dbReference type="RefSeq" id="XP_041231959.1">
    <property type="nucleotide sequence ID" value="XM_041374392.1"/>
</dbReference>
<dbReference type="Proteomes" id="UP001195769">
    <property type="component" value="Unassembled WGS sequence"/>
</dbReference>
<keyword evidence="3" id="KW-1185">Reference proteome</keyword>
<sequence>KPESGFRYLVGFLRRQGFRVQQHRIWQSLRRVDRLGQRLRERRVTRRRKYRVARPNALWHVDGHHKLIRWGFVIHGFIDGYCRTVSQLIYKSDNTPYAPTDNSTTSQHK</sequence>
<name>A0AAD4EHL7_9AGAM</name>
<accession>A0AAD4EHL7</accession>
<comment type="caution">
    <text evidence="2">The sequence shown here is derived from an EMBL/GenBank/DDBJ whole genome shotgun (WGS) entry which is preliminary data.</text>
</comment>